<feature type="compositionally biased region" description="Low complexity" evidence="1">
    <location>
        <begin position="24"/>
        <end position="33"/>
    </location>
</feature>
<evidence type="ECO:0000313" key="2">
    <source>
        <dbReference type="EMBL" id="KAJ3566230.1"/>
    </source>
</evidence>
<feature type="region of interest" description="Disordered" evidence="1">
    <location>
        <begin position="1"/>
        <end position="49"/>
    </location>
</feature>
<reference evidence="2" key="1">
    <citation type="submission" date="2022-07" db="EMBL/GenBank/DDBJ databases">
        <title>Genome Sequence of Leucocoprinus birnbaumii.</title>
        <authorList>
            <person name="Buettner E."/>
        </authorList>
    </citation>
    <scope>NUCLEOTIDE SEQUENCE</scope>
    <source>
        <strain evidence="2">VT141</strain>
    </source>
</reference>
<evidence type="ECO:0000313" key="3">
    <source>
        <dbReference type="Proteomes" id="UP001213000"/>
    </source>
</evidence>
<dbReference type="Proteomes" id="UP001213000">
    <property type="component" value="Unassembled WGS sequence"/>
</dbReference>
<protein>
    <submittedName>
        <fullName evidence="2">Uncharacterized protein</fullName>
    </submittedName>
</protein>
<name>A0AAD5VPX4_9AGAR</name>
<comment type="caution">
    <text evidence="2">The sequence shown here is derived from an EMBL/GenBank/DDBJ whole genome shotgun (WGS) entry which is preliminary data.</text>
</comment>
<proteinExistence type="predicted"/>
<gene>
    <name evidence="2" type="ORF">NP233_g7129</name>
</gene>
<dbReference type="AlphaFoldDB" id="A0AAD5VPX4"/>
<organism evidence="2 3">
    <name type="scientific">Leucocoprinus birnbaumii</name>
    <dbReference type="NCBI Taxonomy" id="56174"/>
    <lineage>
        <taxon>Eukaryota</taxon>
        <taxon>Fungi</taxon>
        <taxon>Dikarya</taxon>
        <taxon>Basidiomycota</taxon>
        <taxon>Agaricomycotina</taxon>
        <taxon>Agaricomycetes</taxon>
        <taxon>Agaricomycetidae</taxon>
        <taxon>Agaricales</taxon>
        <taxon>Agaricineae</taxon>
        <taxon>Agaricaceae</taxon>
        <taxon>Leucocoprinus</taxon>
    </lineage>
</organism>
<dbReference type="EMBL" id="JANIEX010000503">
    <property type="protein sequence ID" value="KAJ3566230.1"/>
    <property type="molecule type" value="Genomic_DNA"/>
</dbReference>
<accession>A0AAD5VPX4</accession>
<feature type="compositionally biased region" description="Polar residues" evidence="1">
    <location>
        <begin position="14"/>
        <end position="23"/>
    </location>
</feature>
<keyword evidence="3" id="KW-1185">Reference proteome</keyword>
<evidence type="ECO:0000256" key="1">
    <source>
        <dbReference type="SAM" id="MobiDB-lite"/>
    </source>
</evidence>
<sequence>MPSFLEKRFKKSSIHQNSRAQRASSSHSISMPSPRNNPPTPQKKGGDDRQYIKGRLYSATKGELIVHVDRQRGEDGNFVAPEGVIGDMGVQPRIHETEVMVKRAGQGRRYTVFWKRHTRLPLNTYAPSVGNTWKGDLLVLQRGCGEQKSYVHLRAGDTDFSRQAVEGFLDQVDQSKSNSPAQIEVNL</sequence>